<evidence type="ECO:0000256" key="3">
    <source>
        <dbReference type="ARBA" id="ARBA00022801"/>
    </source>
</evidence>
<comment type="caution">
    <text evidence="10">The sequence shown here is derived from an EMBL/GenBank/DDBJ whole genome shotgun (WGS) entry which is preliminary data.</text>
</comment>
<feature type="coiled-coil region" evidence="6">
    <location>
        <begin position="556"/>
        <end position="583"/>
    </location>
</feature>
<keyword evidence="6" id="KW-0175">Coiled coil</keyword>
<dbReference type="GO" id="GO:0009318">
    <property type="term" value="C:exodeoxyribonuclease VII complex"/>
    <property type="evidence" value="ECO:0007669"/>
    <property type="project" value="UniProtKB-UniRule"/>
</dbReference>
<evidence type="ECO:0000256" key="6">
    <source>
        <dbReference type="SAM" id="Coils"/>
    </source>
</evidence>
<reference evidence="10 11" key="1">
    <citation type="submission" date="2018-05" db="EMBL/GenBank/DDBJ databases">
        <title>Lujinxingia marina gen. nov. sp. nov., a new facultative anaerobic member of the class Deltaproteobacteria, and proposal of Lujinxingaceae fam. nov.</title>
        <authorList>
            <person name="Li C.-M."/>
        </authorList>
    </citation>
    <scope>NUCLEOTIDE SEQUENCE [LARGE SCALE GENOMIC DNA]</scope>
    <source>
        <strain evidence="10 11">B210</strain>
    </source>
</reference>
<dbReference type="PANTHER" id="PTHR30008">
    <property type="entry name" value="EXODEOXYRIBONUCLEASE 7 LARGE SUBUNIT"/>
    <property type="match status" value="1"/>
</dbReference>
<dbReference type="GO" id="GO:0008855">
    <property type="term" value="F:exodeoxyribonuclease VII activity"/>
    <property type="evidence" value="ECO:0007669"/>
    <property type="project" value="UniProtKB-UniRule"/>
</dbReference>
<organism evidence="10 11">
    <name type="scientific">Lujinxingia litoralis</name>
    <dbReference type="NCBI Taxonomy" id="2211119"/>
    <lineage>
        <taxon>Bacteria</taxon>
        <taxon>Deltaproteobacteria</taxon>
        <taxon>Bradymonadales</taxon>
        <taxon>Lujinxingiaceae</taxon>
        <taxon>Lujinxingia</taxon>
    </lineage>
</organism>
<dbReference type="InterPro" id="IPR025824">
    <property type="entry name" value="OB-fold_nuc-bd_dom"/>
</dbReference>
<dbReference type="CDD" id="cd04489">
    <property type="entry name" value="ExoVII_LU_OBF"/>
    <property type="match status" value="1"/>
</dbReference>
<evidence type="ECO:0000313" key="11">
    <source>
        <dbReference type="Proteomes" id="UP000249169"/>
    </source>
</evidence>
<proteinExistence type="predicted"/>
<gene>
    <name evidence="10" type="primary">xseA</name>
    <name evidence="10" type="ORF">DL240_12290</name>
</gene>
<accession>A0A328C9I4</accession>
<feature type="compositionally biased region" description="Basic and acidic residues" evidence="7">
    <location>
        <begin position="647"/>
        <end position="668"/>
    </location>
</feature>
<dbReference type="AlphaFoldDB" id="A0A328C9I4"/>
<dbReference type="NCBIfam" id="TIGR00237">
    <property type="entry name" value="xseA"/>
    <property type="match status" value="1"/>
</dbReference>
<dbReference type="EC" id="3.1.11.6" evidence="5"/>
<keyword evidence="11" id="KW-1185">Reference proteome</keyword>
<feature type="region of interest" description="Disordered" evidence="7">
    <location>
        <begin position="647"/>
        <end position="674"/>
    </location>
</feature>
<dbReference type="Proteomes" id="UP000249169">
    <property type="component" value="Unassembled WGS sequence"/>
</dbReference>
<evidence type="ECO:0000256" key="7">
    <source>
        <dbReference type="SAM" id="MobiDB-lite"/>
    </source>
</evidence>
<dbReference type="PANTHER" id="PTHR30008:SF0">
    <property type="entry name" value="EXODEOXYRIBONUCLEASE 7 LARGE SUBUNIT"/>
    <property type="match status" value="1"/>
</dbReference>
<evidence type="ECO:0000256" key="5">
    <source>
        <dbReference type="NCBIfam" id="TIGR00237"/>
    </source>
</evidence>
<sequence length="674" mass="76324">MNSAKGARSMGALPDEMEMMKWQQPKHCCRGCRVYAWAGEPAERRVALVVMASRYVTSPEGVEPRTARVIPGLEPAGMMMARMIDIEEQHSRLRISFPYDRELVAVVRTLPERWYDKHTRSWLVPLEHLAFVIDRLNAHHFKHSEALRAYCSQHQAVVQQLPEPALPPLPEGTLSVAQLNHQARQVLRERFAEPVWLVGELQDFDKNRASGYRTFFFDLVERPYAGASEVARIKAVLFDGARRLIEETLQESALDVTLRDGLAVRLLVKVELYPQNGRFQVVVEGIDPRYTAGELEMNRERAFRALESAGLAGLNLARPLPLCPLRVGLITSYESDAYNDFAHQLARSGLGFELCVHHANVQGARTEASVLRALRYFERRADQVDVVAIVRGGGSRSDLAYFDTEAIGQAVCRLPIKVICGVGHQRDVCLLDLISESTKTPTAAADLLIAQVERYWSAMGERYARIAREALRQVDSQRQYLRVLSARLAGEVTREVERARARDARARQRARGAIREQLALARQAGRRAEERLARGSHLRTREARRELWRAAGGLSLGAIELRMRRKEDELRAQKERLDRAQRVVLRQAKARLELAEEQRRLLDPARVLARGFAIVRTEKGIVRDPARLARGQRMEVELARGRFVAIREDEPAASEPRQEELIPARAGDDSPTEE</sequence>
<evidence type="ECO:0000256" key="4">
    <source>
        <dbReference type="ARBA" id="ARBA00022839"/>
    </source>
</evidence>
<evidence type="ECO:0000256" key="1">
    <source>
        <dbReference type="ARBA" id="ARBA00022490"/>
    </source>
</evidence>
<keyword evidence="4" id="KW-0269">Exonuclease</keyword>
<evidence type="ECO:0000313" key="10">
    <source>
        <dbReference type="EMBL" id="RAL21630.1"/>
    </source>
</evidence>
<dbReference type="Pfam" id="PF02601">
    <property type="entry name" value="Exonuc_VII_L"/>
    <property type="match status" value="1"/>
</dbReference>
<keyword evidence="2" id="KW-0540">Nuclease</keyword>
<dbReference type="GO" id="GO:0006308">
    <property type="term" value="P:DNA catabolic process"/>
    <property type="evidence" value="ECO:0007669"/>
    <property type="project" value="UniProtKB-UniRule"/>
</dbReference>
<protein>
    <recommendedName>
        <fullName evidence="5">Exodeoxyribonuclease VII large subunit</fullName>
        <ecNumber evidence="5">3.1.11.6</ecNumber>
    </recommendedName>
</protein>
<feature type="domain" description="OB-fold nucleic acid binding" evidence="9">
    <location>
        <begin position="174"/>
        <end position="286"/>
    </location>
</feature>
<dbReference type="InterPro" id="IPR003753">
    <property type="entry name" value="Exonuc_VII_L"/>
</dbReference>
<evidence type="ECO:0000256" key="2">
    <source>
        <dbReference type="ARBA" id="ARBA00022722"/>
    </source>
</evidence>
<evidence type="ECO:0000259" key="8">
    <source>
        <dbReference type="Pfam" id="PF02601"/>
    </source>
</evidence>
<dbReference type="Pfam" id="PF13742">
    <property type="entry name" value="tRNA_anti_2"/>
    <property type="match status" value="1"/>
</dbReference>
<name>A0A328C9I4_9DELT</name>
<keyword evidence="3" id="KW-0378">Hydrolase</keyword>
<evidence type="ECO:0000259" key="9">
    <source>
        <dbReference type="Pfam" id="PF13742"/>
    </source>
</evidence>
<feature type="domain" description="Exonuclease VII large subunit C-terminal" evidence="8">
    <location>
        <begin position="317"/>
        <end position="643"/>
    </location>
</feature>
<dbReference type="EMBL" id="QHKO01000005">
    <property type="protein sequence ID" value="RAL21630.1"/>
    <property type="molecule type" value="Genomic_DNA"/>
</dbReference>
<dbReference type="InterPro" id="IPR020579">
    <property type="entry name" value="Exonuc_VII_lsu_C"/>
</dbReference>
<keyword evidence="1" id="KW-0963">Cytoplasm</keyword>
<dbReference type="GO" id="GO:0003676">
    <property type="term" value="F:nucleic acid binding"/>
    <property type="evidence" value="ECO:0007669"/>
    <property type="project" value="InterPro"/>
</dbReference>